<evidence type="ECO:0000256" key="1">
    <source>
        <dbReference type="SAM" id="MobiDB-lite"/>
    </source>
</evidence>
<keyword evidence="3" id="KW-1185">Reference proteome</keyword>
<proteinExistence type="predicted"/>
<name>F5REY5_METUF</name>
<dbReference type="EMBL" id="AFHG01000052">
    <property type="protein sequence ID" value="EGK71466.1"/>
    <property type="molecule type" value="Genomic_DNA"/>
</dbReference>
<feature type="compositionally biased region" description="Polar residues" evidence="1">
    <location>
        <begin position="79"/>
        <end position="98"/>
    </location>
</feature>
<dbReference type="Proteomes" id="UP000005019">
    <property type="component" value="Unassembled WGS sequence"/>
</dbReference>
<accession>F5REY5</accession>
<dbReference type="AlphaFoldDB" id="F5REY5"/>
<feature type="region of interest" description="Disordered" evidence="1">
    <location>
        <begin position="53"/>
        <end position="98"/>
    </location>
</feature>
<gene>
    <name evidence="2" type="ORF">METUNv1_02860</name>
</gene>
<sequence>MSVADTSCSVREDSDSAGRYSASPPLATAAACRSRLCAWASERLSRSAWLTRSSSTGSFSPVHHSAGSAAGAPACSTGRSRQAAGTASGSDGRSTVAQPASPLSARAIVISVADRCSSKVCVVRISSGGLLDRGNLEPPCGLCGGFVETTQACHTGWTGRYTARHSCAPDAAFIHRRRQPRSVCRCPPPTMRPRPLSSS</sequence>
<evidence type="ECO:0000313" key="3">
    <source>
        <dbReference type="Proteomes" id="UP000005019"/>
    </source>
</evidence>
<protein>
    <submittedName>
        <fullName evidence="2">Uncharacterized protein</fullName>
    </submittedName>
</protein>
<feature type="region of interest" description="Disordered" evidence="1">
    <location>
        <begin position="1"/>
        <end position="23"/>
    </location>
</feature>
<evidence type="ECO:0000313" key="2">
    <source>
        <dbReference type="EMBL" id="EGK71466.1"/>
    </source>
</evidence>
<feature type="compositionally biased region" description="Low complexity" evidence="1">
    <location>
        <begin position="65"/>
        <end position="78"/>
    </location>
</feature>
<comment type="caution">
    <text evidence="2">The sequence shown here is derived from an EMBL/GenBank/DDBJ whole genome shotgun (WGS) entry which is preliminary data.</text>
</comment>
<dbReference type="STRING" id="1000565.METUNv1_02860"/>
<reference evidence="2 3" key="1">
    <citation type="journal article" date="2011" name="J. Bacteriol.">
        <title>Genome sequence of Methyloversatilis universalis FAM5T, a methylotrophic representative of the order Rhodocyclales.</title>
        <authorList>
            <person name="Kittichotirat W."/>
            <person name="Good N.M."/>
            <person name="Hall R."/>
            <person name="Bringel F."/>
            <person name="Lajus A."/>
            <person name="Medigue C."/>
            <person name="Smalley N.E."/>
            <person name="Beck D."/>
            <person name="Bumgarner R."/>
            <person name="Vuilleumier S."/>
            <person name="Kalyuzhnaya M.G."/>
        </authorList>
    </citation>
    <scope>NUCLEOTIDE SEQUENCE [LARGE SCALE GENOMIC DNA]</scope>
    <source>
        <strain evidence="3">ATCC BAA-1314 / JCM 13912 / FAM5</strain>
    </source>
</reference>
<organism evidence="2 3">
    <name type="scientific">Methyloversatilis universalis (strain ATCC BAA-1314 / DSM 25237 / JCM 13912 / CCUG 52030 / FAM5)</name>
    <dbReference type="NCBI Taxonomy" id="1000565"/>
    <lineage>
        <taxon>Bacteria</taxon>
        <taxon>Pseudomonadati</taxon>
        <taxon>Pseudomonadota</taxon>
        <taxon>Betaproteobacteria</taxon>
        <taxon>Nitrosomonadales</taxon>
        <taxon>Sterolibacteriaceae</taxon>
        <taxon>Methyloversatilis</taxon>
    </lineage>
</organism>